<dbReference type="Pfam" id="PF14019">
    <property type="entry name" value="DUF4235"/>
    <property type="match status" value="1"/>
</dbReference>
<dbReference type="EMBL" id="JAATEN010000018">
    <property type="protein sequence ID" value="NJQ02862.1"/>
    <property type="molecule type" value="Genomic_DNA"/>
</dbReference>
<keyword evidence="2" id="KW-1185">Reference proteome</keyword>
<reference evidence="1 2" key="1">
    <citation type="submission" date="2020-03" db="EMBL/GenBank/DDBJ databases">
        <title>WGS of actinomycetes isolated from Thailand.</title>
        <authorList>
            <person name="Thawai C."/>
        </authorList>
    </citation>
    <scope>NUCLEOTIDE SEQUENCE [LARGE SCALE GENOMIC DNA]</scope>
    <source>
        <strain evidence="1 2">PLAI 1-29</strain>
    </source>
</reference>
<gene>
    <name evidence="1" type="ORF">HCK00_20540</name>
</gene>
<name>A0ABX1C4K9_9ACTN</name>
<sequence>MSTVYKILSALFGLLAGVLAGALFKQVWKVVSGKDEAPEPTDPDYTWAQILPPAILRGAIQGGVRAVVERGGAHGVRRITGEWPTDD</sequence>
<evidence type="ECO:0000313" key="2">
    <source>
        <dbReference type="Proteomes" id="UP000695264"/>
    </source>
</evidence>
<evidence type="ECO:0000313" key="1">
    <source>
        <dbReference type="EMBL" id="NJQ02862.1"/>
    </source>
</evidence>
<dbReference type="Proteomes" id="UP000695264">
    <property type="component" value="Unassembled WGS sequence"/>
</dbReference>
<accession>A0ABX1C4K9</accession>
<proteinExistence type="predicted"/>
<comment type="caution">
    <text evidence="1">The sequence shown here is derived from an EMBL/GenBank/DDBJ whole genome shotgun (WGS) entry which is preliminary data.</text>
</comment>
<dbReference type="InterPro" id="IPR025329">
    <property type="entry name" value="DUF4235"/>
</dbReference>
<organism evidence="1 2">
    <name type="scientific">Streptomyces zingiberis</name>
    <dbReference type="NCBI Taxonomy" id="2053010"/>
    <lineage>
        <taxon>Bacteria</taxon>
        <taxon>Bacillati</taxon>
        <taxon>Actinomycetota</taxon>
        <taxon>Actinomycetes</taxon>
        <taxon>Kitasatosporales</taxon>
        <taxon>Streptomycetaceae</taxon>
        <taxon>Streptomyces</taxon>
    </lineage>
</organism>
<dbReference type="RefSeq" id="WP_168103491.1">
    <property type="nucleotide sequence ID" value="NZ_JAATEN010000018.1"/>
</dbReference>
<protein>
    <submittedName>
        <fullName evidence="1">DUF4235 domain-containing protein</fullName>
    </submittedName>
</protein>